<dbReference type="InterPro" id="IPR000494">
    <property type="entry name" value="Rcpt_L-dom"/>
</dbReference>
<dbReference type="SUPFAM" id="SSF52058">
    <property type="entry name" value="L domain-like"/>
    <property type="match status" value="3"/>
</dbReference>
<name>A0AA36DT45_CYLNA</name>
<gene>
    <name evidence="2" type="ORF">CYNAS_LOCUS5178</name>
</gene>
<proteinExistence type="predicted"/>
<dbReference type="EMBL" id="CATQJL010000112">
    <property type="protein sequence ID" value="CAJ0593195.1"/>
    <property type="molecule type" value="Genomic_DNA"/>
</dbReference>
<dbReference type="PANTHER" id="PTHR21662">
    <property type="entry name" value="RECEPTOR PROTEIN-TYROSINE KINASE"/>
    <property type="match status" value="1"/>
</dbReference>
<dbReference type="InterPro" id="IPR036941">
    <property type="entry name" value="Rcpt_L-dom_sf"/>
</dbReference>
<dbReference type="Gene3D" id="3.80.20.20">
    <property type="entry name" value="Receptor L-domain"/>
    <property type="match status" value="3"/>
</dbReference>
<feature type="domain" description="Receptor L-domain" evidence="1">
    <location>
        <begin position="114"/>
        <end position="216"/>
    </location>
</feature>
<dbReference type="InterPro" id="IPR053079">
    <property type="entry name" value="SPS2_domain"/>
</dbReference>
<evidence type="ECO:0000259" key="1">
    <source>
        <dbReference type="Pfam" id="PF01030"/>
    </source>
</evidence>
<keyword evidence="3" id="KW-1185">Reference proteome</keyword>
<accession>A0AA36DT45</accession>
<protein>
    <recommendedName>
        <fullName evidence="1">Receptor L-domain domain-containing protein</fullName>
    </recommendedName>
</protein>
<feature type="domain" description="Receptor L-domain" evidence="1">
    <location>
        <begin position="244"/>
        <end position="349"/>
    </location>
</feature>
<dbReference type="PANTHER" id="PTHR21662:SF59">
    <property type="entry name" value="RECEPTOR PROTEIN-TYROSINE KINASE"/>
    <property type="match status" value="1"/>
</dbReference>
<reference evidence="2" key="1">
    <citation type="submission" date="2023-07" db="EMBL/GenBank/DDBJ databases">
        <authorList>
            <consortium name="CYATHOMIX"/>
        </authorList>
    </citation>
    <scope>NUCLEOTIDE SEQUENCE</scope>
    <source>
        <strain evidence="2">N/A</strain>
    </source>
</reference>
<sequence length="385" mass="44064">MSETQLEKFFERITMIHGNIAIRNTQLKQLNFLKNLETLTTDGDYVLEIDQNPLLTRINLDKLSSSSASIIVKDNPKLDMSKYCDKVDRILNGSFQLDYPLTFTSILNVPSNLTTIYGDIIFQDTAINPERLAVLHTVTKLYGCLVVVHTNFVTLSFLENLEEIYCYGAARFHGALEIKLNGYLENLGLTKLVRIDTDDKLQIANNRILQLSFDEMEVFAASNMAVDWVWGFYPTDDISVIHEDCTAILGLLYYRGRSFTARELQKFQQITKIYGNIDLAAMDIKDLSMFSNLQKIISLNGTLPAFPAVALDFLPRLTSIKLPSLRSIYAPTQYKFNVDNCPQLNVTLDDCDFFKNLMHDVTIDYQKCDVWYDEKTKPLEMEPFI</sequence>
<dbReference type="AlphaFoldDB" id="A0AA36DT45"/>
<comment type="caution">
    <text evidence="2">The sequence shown here is derived from an EMBL/GenBank/DDBJ whole genome shotgun (WGS) entry which is preliminary data.</text>
</comment>
<evidence type="ECO:0000313" key="3">
    <source>
        <dbReference type="Proteomes" id="UP001176961"/>
    </source>
</evidence>
<evidence type="ECO:0000313" key="2">
    <source>
        <dbReference type="EMBL" id="CAJ0593195.1"/>
    </source>
</evidence>
<organism evidence="2 3">
    <name type="scientific">Cylicocyclus nassatus</name>
    <name type="common">Nematode worm</name>
    <dbReference type="NCBI Taxonomy" id="53992"/>
    <lineage>
        <taxon>Eukaryota</taxon>
        <taxon>Metazoa</taxon>
        <taxon>Ecdysozoa</taxon>
        <taxon>Nematoda</taxon>
        <taxon>Chromadorea</taxon>
        <taxon>Rhabditida</taxon>
        <taxon>Rhabditina</taxon>
        <taxon>Rhabditomorpha</taxon>
        <taxon>Strongyloidea</taxon>
        <taxon>Strongylidae</taxon>
        <taxon>Cylicocyclus</taxon>
    </lineage>
</organism>
<feature type="domain" description="Receptor L-domain" evidence="1">
    <location>
        <begin position="5"/>
        <end position="83"/>
    </location>
</feature>
<dbReference type="Proteomes" id="UP001176961">
    <property type="component" value="Unassembled WGS sequence"/>
</dbReference>
<dbReference type="Pfam" id="PF01030">
    <property type="entry name" value="Recep_L_domain"/>
    <property type="match status" value="3"/>
</dbReference>